<sequence length="102" mass="11198">MTVFRPFLNDIKVSVEKGVRQGDPALPNLFSACLESVIRNCDWSTFGVLIDGGRLNHLQGAHKLLARGFPSPNQLCLSEFRGHVVGMFAGTIPTVKIIEFAE</sequence>
<dbReference type="STRING" id="53326.A0A016W8Z3"/>
<organism evidence="1 2">
    <name type="scientific">Ancylostoma ceylanicum</name>
    <dbReference type="NCBI Taxonomy" id="53326"/>
    <lineage>
        <taxon>Eukaryota</taxon>
        <taxon>Metazoa</taxon>
        <taxon>Ecdysozoa</taxon>
        <taxon>Nematoda</taxon>
        <taxon>Chromadorea</taxon>
        <taxon>Rhabditida</taxon>
        <taxon>Rhabditina</taxon>
        <taxon>Rhabditomorpha</taxon>
        <taxon>Strongyloidea</taxon>
        <taxon>Ancylostomatidae</taxon>
        <taxon>Ancylostomatinae</taxon>
        <taxon>Ancylostoma</taxon>
    </lineage>
</organism>
<evidence type="ECO:0008006" key="3">
    <source>
        <dbReference type="Google" id="ProtNLM"/>
    </source>
</evidence>
<proteinExistence type="predicted"/>
<evidence type="ECO:0000313" key="2">
    <source>
        <dbReference type="Proteomes" id="UP000024635"/>
    </source>
</evidence>
<reference evidence="2" key="1">
    <citation type="journal article" date="2015" name="Nat. Genet.">
        <title>The genome and transcriptome of the zoonotic hookworm Ancylostoma ceylanicum identify infection-specific gene families.</title>
        <authorList>
            <person name="Schwarz E.M."/>
            <person name="Hu Y."/>
            <person name="Antoshechkin I."/>
            <person name="Miller M.M."/>
            <person name="Sternberg P.W."/>
            <person name="Aroian R.V."/>
        </authorList>
    </citation>
    <scope>NUCLEOTIDE SEQUENCE</scope>
    <source>
        <strain evidence="2">HY135</strain>
    </source>
</reference>
<dbReference type="AlphaFoldDB" id="A0A016W8Z3"/>
<dbReference type="OrthoDB" id="410104at2759"/>
<gene>
    <name evidence="1" type="primary">Acey_s0942.g3147</name>
    <name evidence="1" type="ORF">Y032_0942g3147</name>
</gene>
<comment type="caution">
    <text evidence="1">The sequence shown here is derived from an EMBL/GenBank/DDBJ whole genome shotgun (WGS) entry which is preliminary data.</text>
</comment>
<keyword evidence="2" id="KW-1185">Reference proteome</keyword>
<evidence type="ECO:0000313" key="1">
    <source>
        <dbReference type="EMBL" id="EYC36036.1"/>
    </source>
</evidence>
<protein>
    <recommendedName>
        <fullName evidence="3">Reverse transcriptase domain-containing protein</fullName>
    </recommendedName>
</protein>
<name>A0A016W8Z3_9BILA</name>
<accession>A0A016W8Z3</accession>
<dbReference type="Proteomes" id="UP000024635">
    <property type="component" value="Unassembled WGS sequence"/>
</dbReference>
<dbReference type="EMBL" id="JARK01000542">
    <property type="protein sequence ID" value="EYC36036.1"/>
    <property type="molecule type" value="Genomic_DNA"/>
</dbReference>